<name>A0A495RIK5_9GAMM</name>
<evidence type="ECO:0000313" key="1">
    <source>
        <dbReference type="EMBL" id="RKS87140.1"/>
    </source>
</evidence>
<protein>
    <submittedName>
        <fullName evidence="1">Uncharacterized protein</fullName>
    </submittedName>
</protein>
<reference evidence="1 2" key="1">
    <citation type="submission" date="2018-10" db="EMBL/GenBank/DDBJ databases">
        <title>Genomic Encyclopedia of Type Strains, Phase IV (KMG-IV): sequencing the most valuable type-strain genomes for metagenomic binning, comparative biology and taxonomic classification.</title>
        <authorList>
            <person name="Goeker M."/>
        </authorList>
    </citation>
    <scope>NUCLEOTIDE SEQUENCE [LARGE SCALE GENOMIC DNA]</scope>
    <source>
        <strain evidence="1 2">DSM 22228</strain>
    </source>
</reference>
<organism evidence="1 2">
    <name type="scientific">Orbus hercynius</name>
    <dbReference type="NCBI Taxonomy" id="593135"/>
    <lineage>
        <taxon>Bacteria</taxon>
        <taxon>Pseudomonadati</taxon>
        <taxon>Pseudomonadota</taxon>
        <taxon>Gammaproteobacteria</taxon>
        <taxon>Orbales</taxon>
        <taxon>Orbaceae</taxon>
        <taxon>Orbus</taxon>
    </lineage>
</organism>
<dbReference type="Proteomes" id="UP000278542">
    <property type="component" value="Unassembled WGS sequence"/>
</dbReference>
<proteinExistence type="predicted"/>
<dbReference type="AlphaFoldDB" id="A0A495RIK5"/>
<keyword evidence="2" id="KW-1185">Reference proteome</keyword>
<dbReference type="OrthoDB" id="6986040at2"/>
<gene>
    <name evidence="1" type="ORF">DES39_0355</name>
</gene>
<accession>A0A495RIK5</accession>
<sequence length="561" mass="64219">MVSIYGYQLISPIGGIANSHLSPELLSLTHTWFPYNQAKASMALFDRINHGMGDALSRHIKGFNTLSYKDLFYNQVHIQPNTIDLGNIVSSQEFDTYVWNAHFKPKQLNAIDGVSDGVRLGDKTAPYCFGPLEEQHYKITITPEGPTIIDDNIIWCFDIENPLLHLTGNRVVAFSFMPNWDSPIVEQLEWSTDVMTSETGVEQRSALYAAPRRYLTANFYVDSCNRQLLHNMSSWFGHNWAVPIWPYVQFTQQAIAIGTQKIYCDTVNVDFQVGGLAFLWMNPITYEIAEIMAINHDNIQVKRPILNDWPIGTRIYPAISARFSNSPRFNRKTDDFQDVSIEFRAAAVSEYRAQAPDAIYKGYPVFDLLPDESEDLTGEYLQLLSVLDNKMALPRVTDIAKNRFYLQGYRWLGLGREERSHLKSLLYYLNGQQRPIWLPTHAQDLTVVKMITASEPVLTIQNCGYSRFASKDSDKKYLYIKLTDGSIFYRQIISSCSHGELESLSLDIPLNRQIKPEQILRISYMRLCRLNSDSVDIKHLTDSQGLASCELIFRRVLDNEL</sequence>
<comment type="caution">
    <text evidence="1">The sequence shown here is derived from an EMBL/GenBank/DDBJ whole genome shotgun (WGS) entry which is preliminary data.</text>
</comment>
<dbReference type="EMBL" id="RBWY01000001">
    <property type="protein sequence ID" value="RKS87140.1"/>
    <property type="molecule type" value="Genomic_DNA"/>
</dbReference>
<dbReference type="RefSeq" id="WP_121144057.1">
    <property type="nucleotide sequence ID" value="NZ_RBWY01000001.1"/>
</dbReference>
<evidence type="ECO:0000313" key="2">
    <source>
        <dbReference type="Proteomes" id="UP000278542"/>
    </source>
</evidence>